<comment type="caution">
    <text evidence="1">The sequence shown here is derived from an EMBL/GenBank/DDBJ whole genome shotgun (WGS) entry which is preliminary data.</text>
</comment>
<reference evidence="1 2" key="1">
    <citation type="submission" date="2019-07" db="EMBL/GenBank/DDBJ databases">
        <title>Whole genome shotgun sequence of Oceanithermus desulfurans NBRC 100063.</title>
        <authorList>
            <person name="Hosoyama A."/>
            <person name="Uohara A."/>
            <person name="Ohji S."/>
            <person name="Ichikawa N."/>
        </authorList>
    </citation>
    <scope>NUCLEOTIDE SEQUENCE [LARGE SCALE GENOMIC DNA]</scope>
    <source>
        <strain evidence="1 2">NBRC 100063</strain>
    </source>
</reference>
<dbReference type="InterPro" id="IPR015001">
    <property type="entry name" value="DUF1850"/>
</dbReference>
<dbReference type="Pfam" id="PF08905">
    <property type="entry name" value="DUF1850"/>
    <property type="match status" value="1"/>
</dbReference>
<dbReference type="OrthoDB" id="7345320at2"/>
<dbReference type="AlphaFoldDB" id="A0A511RIP1"/>
<evidence type="ECO:0000313" key="2">
    <source>
        <dbReference type="Proteomes" id="UP000321827"/>
    </source>
</evidence>
<dbReference type="RefSeq" id="WP_147146394.1">
    <property type="nucleotide sequence ID" value="NZ_BJXN01000005.1"/>
</dbReference>
<protein>
    <recommendedName>
        <fullName evidence="3">DUF1850 domain-containing protein</fullName>
    </recommendedName>
</protein>
<evidence type="ECO:0000313" key="1">
    <source>
        <dbReference type="EMBL" id="GEM89511.1"/>
    </source>
</evidence>
<evidence type="ECO:0008006" key="3">
    <source>
        <dbReference type="Google" id="ProtNLM"/>
    </source>
</evidence>
<dbReference type="EMBL" id="BJXN01000005">
    <property type="protein sequence ID" value="GEM89511.1"/>
    <property type="molecule type" value="Genomic_DNA"/>
</dbReference>
<dbReference type="Proteomes" id="UP000321827">
    <property type="component" value="Unassembled WGS sequence"/>
</dbReference>
<organism evidence="1 2">
    <name type="scientific">Oceanithermus desulfurans NBRC 100063</name>
    <dbReference type="NCBI Taxonomy" id="1227550"/>
    <lineage>
        <taxon>Bacteria</taxon>
        <taxon>Thermotogati</taxon>
        <taxon>Deinococcota</taxon>
        <taxon>Deinococci</taxon>
        <taxon>Thermales</taxon>
        <taxon>Thermaceae</taxon>
        <taxon>Oceanithermus</taxon>
    </lineage>
</organism>
<gene>
    <name evidence="1" type="ORF">ODE01S_09450</name>
</gene>
<sequence length="164" mass="17912">MKRAPSALAALGALSLFLWLAWPVTVLQVGIEGVGPLFFPVGEGTVVELDWVHSVSAIPVREVFRVEGGELWLEETHNPWFAAGLGEIRGRGRTVAEADHAVAIVDIHERAEGMVLRIGSPEIHHTVVVAGARCDLSRLAPHKRAVFEVLTLPRVYTLRGVRCE</sequence>
<accession>A0A511RIP1</accession>
<proteinExistence type="predicted"/>
<name>A0A511RIP1_9DEIN</name>